<dbReference type="EMBL" id="FOAB01000012">
    <property type="protein sequence ID" value="SEM26937.1"/>
    <property type="molecule type" value="Genomic_DNA"/>
</dbReference>
<organism evidence="2 3">
    <name type="scientific">Aquimarina amphilecti</name>
    <dbReference type="NCBI Taxonomy" id="1038014"/>
    <lineage>
        <taxon>Bacteria</taxon>
        <taxon>Pseudomonadati</taxon>
        <taxon>Bacteroidota</taxon>
        <taxon>Flavobacteriia</taxon>
        <taxon>Flavobacteriales</taxon>
        <taxon>Flavobacteriaceae</taxon>
        <taxon>Aquimarina</taxon>
    </lineage>
</organism>
<dbReference type="Proteomes" id="UP000198521">
    <property type="component" value="Unassembled WGS sequence"/>
</dbReference>
<dbReference type="PROSITE" id="PS51352">
    <property type="entry name" value="THIOREDOXIN_2"/>
    <property type="match status" value="1"/>
</dbReference>
<dbReference type="PANTHER" id="PTHR42852">
    <property type="entry name" value="THIOL:DISULFIDE INTERCHANGE PROTEIN DSBE"/>
    <property type="match status" value="1"/>
</dbReference>
<dbReference type="GO" id="GO:0016491">
    <property type="term" value="F:oxidoreductase activity"/>
    <property type="evidence" value="ECO:0007669"/>
    <property type="project" value="InterPro"/>
</dbReference>
<dbReference type="CDD" id="cd02966">
    <property type="entry name" value="TlpA_like_family"/>
    <property type="match status" value="1"/>
</dbReference>
<proteinExistence type="predicted"/>
<reference evidence="2 3" key="1">
    <citation type="submission" date="2016-10" db="EMBL/GenBank/DDBJ databases">
        <authorList>
            <person name="de Groot N.N."/>
        </authorList>
    </citation>
    <scope>NUCLEOTIDE SEQUENCE [LARGE SCALE GENOMIC DNA]</scope>
    <source>
        <strain evidence="2 3">DSM 25232</strain>
    </source>
</reference>
<dbReference type="SUPFAM" id="SSF52833">
    <property type="entry name" value="Thioredoxin-like"/>
    <property type="match status" value="1"/>
</dbReference>
<dbReference type="InterPro" id="IPR013740">
    <property type="entry name" value="Redoxin"/>
</dbReference>
<keyword evidence="3" id="KW-1185">Reference proteome</keyword>
<protein>
    <submittedName>
        <fullName evidence="2">Peroxiredoxin</fullName>
    </submittedName>
</protein>
<dbReference type="RefSeq" id="WP_091412749.1">
    <property type="nucleotide sequence ID" value="NZ_FOAB01000012.1"/>
</dbReference>
<evidence type="ECO:0000313" key="2">
    <source>
        <dbReference type="EMBL" id="SEM26937.1"/>
    </source>
</evidence>
<dbReference type="InterPro" id="IPR013766">
    <property type="entry name" value="Thioredoxin_domain"/>
</dbReference>
<dbReference type="Gene3D" id="3.40.30.10">
    <property type="entry name" value="Glutaredoxin"/>
    <property type="match status" value="1"/>
</dbReference>
<evidence type="ECO:0000259" key="1">
    <source>
        <dbReference type="PROSITE" id="PS51352"/>
    </source>
</evidence>
<dbReference type="PANTHER" id="PTHR42852:SF13">
    <property type="entry name" value="PROTEIN DIPZ"/>
    <property type="match status" value="1"/>
</dbReference>
<dbReference type="InterPro" id="IPR036249">
    <property type="entry name" value="Thioredoxin-like_sf"/>
</dbReference>
<name>A0A1H7X134_AQUAM</name>
<dbReference type="STRING" id="1038014.SAMN04487910_4598"/>
<accession>A0A1H7X134</accession>
<dbReference type="Pfam" id="PF08534">
    <property type="entry name" value="Redoxin"/>
    <property type="match status" value="1"/>
</dbReference>
<dbReference type="OrthoDB" id="616241at2"/>
<feature type="domain" description="Thioredoxin" evidence="1">
    <location>
        <begin position="234"/>
        <end position="399"/>
    </location>
</feature>
<gene>
    <name evidence="2" type="ORF">SAMN04487910_4598</name>
</gene>
<dbReference type="InterPro" id="IPR050553">
    <property type="entry name" value="Thioredoxin_ResA/DsbE_sf"/>
</dbReference>
<dbReference type="AlphaFoldDB" id="A0A1H7X134"/>
<sequence length="400" mass="45784">MFLISFTSCKKEVESREMFLKSGLWKASLTVQDNKELPFLFEVFDDQTLKIFNAEEVIDVDEVSIKGDSIFIKFPVFEGYIAAKFQDSTTISGSFIKESLDRVVPFNGTFGVKDRFEVISKPTADIKGNWESVFSPDTPEDRYIAKGIFKQNGNIVTGTFRTTTGDYRFLEGVLNDNKLELSAFDGAHAFLFTAEVTDSTMNGNFYSGNHWKEPFIAKRNEQYELPSADSLTFIKEGYDKLEFSFPDAKGNQVSLNDERFKGKVTMVQIMGTWCPNCMDETKYYVDYYNKNKDKDIAFVALAFEYAKTSEKAFKSIERLRSKLKVEYPILLAQYGTSDKEKAQEKLPMLNHILSYPTTIFVDKKGEIRKIHTGFNGPATGQKYIDYKNEFEGFVNQLLKE</sequence>
<evidence type="ECO:0000313" key="3">
    <source>
        <dbReference type="Proteomes" id="UP000198521"/>
    </source>
</evidence>